<organism evidence="1 2">
    <name type="scientific">Leptospira bouyouniensis</name>
    <dbReference type="NCBI Taxonomy" id="2484911"/>
    <lineage>
        <taxon>Bacteria</taxon>
        <taxon>Pseudomonadati</taxon>
        <taxon>Spirochaetota</taxon>
        <taxon>Spirochaetia</taxon>
        <taxon>Leptospirales</taxon>
        <taxon>Leptospiraceae</taxon>
        <taxon>Leptospira</taxon>
    </lineage>
</organism>
<evidence type="ECO:0000313" key="1">
    <source>
        <dbReference type="EMBL" id="TGK52859.1"/>
    </source>
</evidence>
<proteinExistence type="predicted"/>
<name>A0ABY2L883_9LEPT</name>
<gene>
    <name evidence="1" type="ORF">EHQ10_03680</name>
</gene>
<reference evidence="2" key="1">
    <citation type="journal article" date="2019" name="PLoS Negl. Trop. Dis.">
        <title>Revisiting the worldwide diversity of Leptospira species in the environment.</title>
        <authorList>
            <person name="Vincent A.T."/>
            <person name="Schiettekatte O."/>
            <person name="Bourhy P."/>
            <person name="Veyrier F.J."/>
            <person name="Picardeau M."/>
        </authorList>
    </citation>
    <scope>NUCLEOTIDE SEQUENCE [LARGE SCALE GENOMIC DNA]</scope>
    <source>
        <strain evidence="2">201800295</strain>
    </source>
</reference>
<comment type="caution">
    <text evidence="1">The sequence shown here is derived from an EMBL/GenBank/DDBJ whole genome shotgun (WGS) entry which is preliminary data.</text>
</comment>
<evidence type="ECO:0000313" key="2">
    <source>
        <dbReference type="Proteomes" id="UP000297617"/>
    </source>
</evidence>
<dbReference type="Proteomes" id="UP000297617">
    <property type="component" value="Unassembled WGS sequence"/>
</dbReference>
<keyword evidence="2" id="KW-1185">Reference proteome</keyword>
<protein>
    <submittedName>
        <fullName evidence="1">Uncharacterized protein</fullName>
    </submittedName>
</protein>
<dbReference type="RefSeq" id="WP_135739739.1">
    <property type="nucleotide sequence ID" value="NZ_RQFD01000003.1"/>
</dbReference>
<accession>A0ABY2L883</accession>
<sequence>MENQDFNAESLELARDLFLKGKYPSEAELQDHPHLWEAYLYCEETFFHQLRKEAIKDNSLAESFALQKAESTLHRAQLPFPGFLKEYTKNNLNSPEKKDSLIVRLTQSGIRVIDSLIESFQIHESLELAPSLRSASAEVRSDDTSSVIFEETTKENQKFYYQIVKENEGEVYLSVKAEGIHGFQQVNLRRDGRFILSNKINLDGSASFSGLIPGSYTIEFVGPNHSKSFDLSILLG</sequence>
<dbReference type="EMBL" id="RQFD01000003">
    <property type="protein sequence ID" value="TGK52859.1"/>
    <property type="molecule type" value="Genomic_DNA"/>
</dbReference>